<dbReference type="Proteomes" id="UP001550853">
    <property type="component" value="Unassembled WGS sequence"/>
</dbReference>
<comment type="caution">
    <text evidence="2">The sequence shown here is derived from an EMBL/GenBank/DDBJ whole genome shotgun (WGS) entry which is preliminary data.</text>
</comment>
<evidence type="ECO:0000313" key="3">
    <source>
        <dbReference type="Proteomes" id="UP001550853"/>
    </source>
</evidence>
<feature type="signal peptide" evidence="1">
    <location>
        <begin position="1"/>
        <end position="27"/>
    </location>
</feature>
<protein>
    <recommendedName>
        <fullName evidence="4">Secreted protein</fullName>
    </recommendedName>
</protein>
<proteinExistence type="predicted"/>
<organism evidence="2 3">
    <name type="scientific">Streptomyces catenulae</name>
    <dbReference type="NCBI Taxonomy" id="66875"/>
    <lineage>
        <taxon>Bacteria</taxon>
        <taxon>Bacillati</taxon>
        <taxon>Actinomycetota</taxon>
        <taxon>Actinomycetes</taxon>
        <taxon>Kitasatosporales</taxon>
        <taxon>Streptomycetaceae</taxon>
        <taxon>Streptomyces</taxon>
    </lineage>
</organism>
<evidence type="ECO:0008006" key="4">
    <source>
        <dbReference type="Google" id="ProtNLM"/>
    </source>
</evidence>
<name>A0ABV2Z5D8_9ACTN</name>
<dbReference type="RefSeq" id="WP_030287778.1">
    <property type="nucleotide sequence ID" value="NZ_JBEZVI010000023.1"/>
</dbReference>
<evidence type="ECO:0000313" key="2">
    <source>
        <dbReference type="EMBL" id="MEU3713215.1"/>
    </source>
</evidence>
<evidence type="ECO:0000256" key="1">
    <source>
        <dbReference type="SAM" id="SignalP"/>
    </source>
</evidence>
<sequence>MKWRFRAALAVGAVTASVLPVASGAGAAELTTGTVYTTGTWTAAYKCAIRSKKDSHLVLYLTGKGKAGSRAQAEAKAKKDYRKRLAHKGHGFHTVPGSCTMSGMGPV</sequence>
<feature type="chain" id="PRO_5046003969" description="Secreted protein" evidence="1">
    <location>
        <begin position="28"/>
        <end position="107"/>
    </location>
</feature>
<keyword evidence="1" id="KW-0732">Signal</keyword>
<dbReference type="EMBL" id="JBEZVI010000023">
    <property type="protein sequence ID" value="MEU3713215.1"/>
    <property type="molecule type" value="Genomic_DNA"/>
</dbReference>
<gene>
    <name evidence="2" type="ORF">AB0E61_24365</name>
</gene>
<accession>A0ABV2Z5D8</accession>
<reference evidence="2 3" key="1">
    <citation type="submission" date="2024-06" db="EMBL/GenBank/DDBJ databases">
        <title>The Natural Products Discovery Center: Release of the First 8490 Sequenced Strains for Exploring Actinobacteria Biosynthetic Diversity.</title>
        <authorList>
            <person name="Kalkreuter E."/>
            <person name="Kautsar S.A."/>
            <person name="Yang D."/>
            <person name="Bader C.D."/>
            <person name="Teijaro C.N."/>
            <person name="Fluegel L."/>
            <person name="Davis C.M."/>
            <person name="Simpson J.R."/>
            <person name="Lauterbach L."/>
            <person name="Steele A.D."/>
            <person name="Gui C."/>
            <person name="Meng S."/>
            <person name="Li G."/>
            <person name="Viehrig K."/>
            <person name="Ye F."/>
            <person name="Su P."/>
            <person name="Kiefer A.F."/>
            <person name="Nichols A."/>
            <person name="Cepeda A.J."/>
            <person name="Yan W."/>
            <person name="Fan B."/>
            <person name="Jiang Y."/>
            <person name="Adhikari A."/>
            <person name="Zheng C.-J."/>
            <person name="Schuster L."/>
            <person name="Cowan T.M."/>
            <person name="Smanski M.J."/>
            <person name="Chevrette M.G."/>
            <person name="De Carvalho L.P.S."/>
            <person name="Shen B."/>
        </authorList>
    </citation>
    <scope>NUCLEOTIDE SEQUENCE [LARGE SCALE GENOMIC DNA]</scope>
    <source>
        <strain evidence="2 3">NPDC033039</strain>
    </source>
</reference>
<keyword evidence="3" id="KW-1185">Reference proteome</keyword>